<keyword evidence="4" id="KW-1185">Reference proteome</keyword>
<keyword evidence="2" id="KW-1133">Transmembrane helix</keyword>
<dbReference type="OrthoDB" id="734536at2759"/>
<dbReference type="PANTHER" id="PTHR37206:SF4">
    <property type="entry name" value="TRANSMEMBRANE PROTEIN"/>
    <property type="match status" value="1"/>
</dbReference>
<dbReference type="Proteomes" id="UP000797356">
    <property type="component" value="Chromosome 5"/>
</dbReference>
<feature type="transmembrane region" description="Helical" evidence="2">
    <location>
        <begin position="157"/>
        <end position="178"/>
    </location>
</feature>
<evidence type="ECO:0000313" key="4">
    <source>
        <dbReference type="Proteomes" id="UP000797356"/>
    </source>
</evidence>
<name>A0A8K0N1R5_COCNU</name>
<accession>A0A8K0N1R5</accession>
<evidence type="ECO:0000313" key="3">
    <source>
        <dbReference type="EMBL" id="KAG1342026.1"/>
    </source>
</evidence>
<keyword evidence="2" id="KW-0812">Transmembrane</keyword>
<feature type="region of interest" description="Disordered" evidence="1">
    <location>
        <begin position="1"/>
        <end position="42"/>
    </location>
</feature>
<reference evidence="3" key="1">
    <citation type="journal article" date="2017" name="Gigascience">
        <title>The genome draft of coconut (Cocos nucifera).</title>
        <authorList>
            <person name="Xiao Y."/>
            <person name="Xu P."/>
            <person name="Fan H."/>
            <person name="Baudouin L."/>
            <person name="Xia W."/>
            <person name="Bocs S."/>
            <person name="Xu J."/>
            <person name="Li Q."/>
            <person name="Guo A."/>
            <person name="Zhou L."/>
            <person name="Li J."/>
            <person name="Wu Y."/>
            <person name="Ma Z."/>
            <person name="Armero A."/>
            <person name="Issali A.E."/>
            <person name="Liu N."/>
            <person name="Peng M."/>
            <person name="Yang Y."/>
        </authorList>
    </citation>
    <scope>NUCLEOTIDE SEQUENCE</scope>
    <source>
        <tissue evidence="3">Spear leaf of Hainan Tall coconut</tissue>
    </source>
</reference>
<dbReference type="AlphaFoldDB" id="A0A8K0N1R5"/>
<keyword evidence="2" id="KW-0472">Membrane</keyword>
<dbReference type="PANTHER" id="PTHR37206">
    <property type="entry name" value="TRANSMEMBRANE PROTEIN"/>
    <property type="match status" value="1"/>
</dbReference>
<reference evidence="3" key="2">
    <citation type="submission" date="2019-07" db="EMBL/GenBank/DDBJ databases">
        <authorList>
            <person name="Yang Y."/>
            <person name="Bocs S."/>
            <person name="Baudouin L."/>
        </authorList>
    </citation>
    <scope>NUCLEOTIDE SEQUENCE</scope>
    <source>
        <tissue evidence="3">Spear leaf of Hainan Tall coconut</tissue>
    </source>
</reference>
<dbReference type="EMBL" id="CM017876">
    <property type="protein sequence ID" value="KAG1342026.1"/>
    <property type="molecule type" value="Genomic_DNA"/>
</dbReference>
<gene>
    <name evidence="3" type="ORF">COCNU_05G002550</name>
</gene>
<evidence type="ECO:0000256" key="1">
    <source>
        <dbReference type="SAM" id="MobiDB-lite"/>
    </source>
</evidence>
<evidence type="ECO:0000256" key="2">
    <source>
        <dbReference type="SAM" id="Phobius"/>
    </source>
</evidence>
<protein>
    <submittedName>
        <fullName evidence="3">Uncharacterized protein</fullName>
    </submittedName>
</protein>
<comment type="caution">
    <text evidence="3">The sequence shown here is derived from an EMBL/GenBank/DDBJ whole genome shotgun (WGS) entry which is preliminary data.</text>
</comment>
<feature type="region of interest" description="Disordered" evidence="1">
    <location>
        <begin position="83"/>
        <end position="113"/>
    </location>
</feature>
<sequence length="226" mass="24631">MEEDQVESPFSFVGAAGGNTGSAAVDGDGWEPVPSPARLPAAEENGRGWEVVAVGAAASTAYDDCSVFPPSLHEGLHLLPDPDLNRTPILPQHHGEAVGGLGESSSPPPRREENGKVVEMAVMRRWMSDSARRLIGSGLEAIHSKICLWRGGGLDRVIGGGVWSVAALAGFVGALMYLRRRYRREKELLLLLLQEKDQRISHLLHQIALMNEILAQRHRVTILRRL</sequence>
<organism evidence="3 4">
    <name type="scientific">Cocos nucifera</name>
    <name type="common">Coconut palm</name>
    <dbReference type="NCBI Taxonomy" id="13894"/>
    <lineage>
        <taxon>Eukaryota</taxon>
        <taxon>Viridiplantae</taxon>
        <taxon>Streptophyta</taxon>
        <taxon>Embryophyta</taxon>
        <taxon>Tracheophyta</taxon>
        <taxon>Spermatophyta</taxon>
        <taxon>Magnoliopsida</taxon>
        <taxon>Liliopsida</taxon>
        <taxon>Arecaceae</taxon>
        <taxon>Arecoideae</taxon>
        <taxon>Cocoseae</taxon>
        <taxon>Attaleinae</taxon>
        <taxon>Cocos</taxon>
    </lineage>
</organism>
<proteinExistence type="predicted"/>